<accession>A0A1C6S5S5</accession>
<sequence length="81" mass="8608">MPPAPRGSSRAGPPWRPTYPGSASSSPHARAFCGLTGHTGGRGDAPARSRARFRGLNVDVIDEVDDGNNPYRQADVYCLVN</sequence>
<gene>
    <name evidence="2" type="ORF">GA0074694_4049</name>
</gene>
<evidence type="ECO:0000313" key="3">
    <source>
        <dbReference type="Proteomes" id="UP000198906"/>
    </source>
</evidence>
<dbReference type="AlphaFoldDB" id="A0A1C6S5S5"/>
<dbReference type="EMBL" id="FMHU01000002">
    <property type="protein sequence ID" value="SCL24824.1"/>
    <property type="molecule type" value="Genomic_DNA"/>
</dbReference>
<evidence type="ECO:0000313" key="2">
    <source>
        <dbReference type="EMBL" id="SCL24824.1"/>
    </source>
</evidence>
<dbReference type="Proteomes" id="UP000198906">
    <property type="component" value="Unassembled WGS sequence"/>
</dbReference>
<organism evidence="2 3">
    <name type="scientific">Micromonospora inyonensis</name>
    <dbReference type="NCBI Taxonomy" id="47866"/>
    <lineage>
        <taxon>Bacteria</taxon>
        <taxon>Bacillati</taxon>
        <taxon>Actinomycetota</taxon>
        <taxon>Actinomycetes</taxon>
        <taxon>Micromonosporales</taxon>
        <taxon>Micromonosporaceae</taxon>
        <taxon>Micromonospora</taxon>
    </lineage>
</organism>
<proteinExistence type="predicted"/>
<protein>
    <submittedName>
        <fullName evidence="2">Uncharacterized protein</fullName>
    </submittedName>
</protein>
<reference evidence="3" key="1">
    <citation type="submission" date="2016-06" db="EMBL/GenBank/DDBJ databases">
        <authorList>
            <person name="Varghese N."/>
        </authorList>
    </citation>
    <scope>NUCLEOTIDE SEQUENCE [LARGE SCALE GENOMIC DNA]</scope>
    <source>
        <strain evidence="3">DSM 46123</strain>
    </source>
</reference>
<feature type="region of interest" description="Disordered" evidence="1">
    <location>
        <begin position="1"/>
        <end position="47"/>
    </location>
</feature>
<name>A0A1C6S5S5_9ACTN</name>
<evidence type="ECO:0000256" key="1">
    <source>
        <dbReference type="SAM" id="MobiDB-lite"/>
    </source>
</evidence>
<keyword evidence="3" id="KW-1185">Reference proteome</keyword>